<name>A0ABD4TIR6_9EURY</name>
<accession>A0ABD4TIR6</accession>
<dbReference type="RefSeq" id="WP_255332778.1">
    <property type="nucleotide sequence ID" value="NZ_VOTZ01000014.1"/>
</dbReference>
<feature type="transmembrane region" description="Helical" evidence="1">
    <location>
        <begin position="132"/>
        <end position="155"/>
    </location>
</feature>
<keyword evidence="1" id="KW-0472">Membrane</keyword>
<organism evidence="2 3">
    <name type="scientific">Methanocalculus taiwanensis</name>
    <dbReference type="NCBI Taxonomy" id="106207"/>
    <lineage>
        <taxon>Archaea</taxon>
        <taxon>Methanobacteriati</taxon>
        <taxon>Methanobacteriota</taxon>
        <taxon>Stenosarchaea group</taxon>
        <taxon>Methanomicrobia</taxon>
        <taxon>Methanomicrobiales</taxon>
        <taxon>Methanocalculaceae</taxon>
        <taxon>Methanocalculus</taxon>
    </lineage>
</organism>
<dbReference type="Proteomes" id="UP001524383">
    <property type="component" value="Unassembled WGS sequence"/>
</dbReference>
<feature type="transmembrane region" description="Helical" evidence="1">
    <location>
        <begin position="6"/>
        <end position="25"/>
    </location>
</feature>
<keyword evidence="1" id="KW-1133">Transmembrane helix</keyword>
<evidence type="ECO:0000313" key="3">
    <source>
        <dbReference type="Proteomes" id="UP001524383"/>
    </source>
</evidence>
<feature type="transmembrane region" description="Helical" evidence="1">
    <location>
        <begin position="104"/>
        <end position="126"/>
    </location>
</feature>
<feature type="transmembrane region" description="Helical" evidence="1">
    <location>
        <begin position="204"/>
        <end position="226"/>
    </location>
</feature>
<feature type="transmembrane region" description="Helical" evidence="1">
    <location>
        <begin position="66"/>
        <end position="84"/>
    </location>
</feature>
<reference evidence="2 3" key="1">
    <citation type="submission" date="2019-08" db="EMBL/GenBank/DDBJ databases">
        <authorList>
            <person name="Chen S.-C."/>
            <person name="Lai M.-C."/>
            <person name="You Y.-T."/>
        </authorList>
    </citation>
    <scope>NUCLEOTIDE SEQUENCE [LARGE SCALE GENOMIC DNA]</scope>
    <source>
        <strain evidence="2 3">P2F9704a</strain>
    </source>
</reference>
<dbReference type="InterPro" id="IPR017199">
    <property type="entry name" value="UCP037409_transporter"/>
</dbReference>
<protein>
    <submittedName>
        <fullName evidence="2">Transporter</fullName>
    </submittedName>
</protein>
<comment type="caution">
    <text evidence="2">The sequence shown here is derived from an EMBL/GenBank/DDBJ whole genome shotgun (WGS) entry which is preliminary data.</text>
</comment>
<keyword evidence="3" id="KW-1185">Reference proteome</keyword>
<evidence type="ECO:0000313" key="2">
    <source>
        <dbReference type="EMBL" id="MCQ1538827.1"/>
    </source>
</evidence>
<dbReference type="EMBL" id="VOTZ01000014">
    <property type="protein sequence ID" value="MCQ1538827.1"/>
    <property type="molecule type" value="Genomic_DNA"/>
</dbReference>
<evidence type="ECO:0000256" key="1">
    <source>
        <dbReference type="SAM" id="Phobius"/>
    </source>
</evidence>
<sequence>MDIILEMISAGIIGGVLILAVKSGVGCGLSNLSGKELMMFASMYAVIALIMGAGIGYIPFDLTEQVVGLGLLMHTAIGVGLIYFGIQTGRRWHCEKCDISRHTFLWLSLPCPACLAATFFSCMILIETTGYPGFTIGGIVGSFFAGGVIIGAVVVKSITNRYQLDRTTILGSVMLFLGLFYLVTPLIVFAYMKMESVPNIDSTVNIIGTITAMAMMAGIVLLGILIERTRQMRKAGGQ</sequence>
<feature type="transmembrane region" description="Helical" evidence="1">
    <location>
        <begin position="167"/>
        <end position="192"/>
    </location>
</feature>
<dbReference type="PIRSF" id="PIRSF037409">
    <property type="entry name" value="UCP037409_transporter"/>
    <property type="match status" value="1"/>
</dbReference>
<dbReference type="Pfam" id="PF09930">
    <property type="entry name" value="DUF2162"/>
    <property type="match status" value="1"/>
</dbReference>
<gene>
    <name evidence="2" type="ORF">FTO68_07490</name>
</gene>
<feature type="transmembrane region" description="Helical" evidence="1">
    <location>
        <begin position="37"/>
        <end position="60"/>
    </location>
</feature>
<proteinExistence type="predicted"/>
<keyword evidence="1" id="KW-0812">Transmembrane</keyword>
<dbReference type="AlphaFoldDB" id="A0ABD4TIR6"/>